<dbReference type="eggNOG" id="COG4383">
    <property type="taxonomic scope" value="Bacteria"/>
</dbReference>
<evidence type="ECO:0008006" key="4">
    <source>
        <dbReference type="Google" id="ProtNLM"/>
    </source>
</evidence>
<sequence>MGIRVKATKNNLPGLGYANPMQGLADGVNGLAGSSTLPGAVRHNLARYMAPVQLMRLKTDVKMWRDAITEAELAYYPQRIKMQRMYLDTALNGHVKACTLKRKRLTTLRRFELQDADGKALPEATKALAECQWFLNFQNYVLDAIFYGYSLIALGDIIDNDLPDLSIVKRWNVSPDRFNVTAYDYAVVGQDFRADEVKNWHVYVTTPSETGISPCGYGLFYNVALYEIFLRNLLGYNGDFVERFSMPYVHAKTTKQDETERGELEQAVANMGANGYAITDPNDDIEFLEAALAGTGWNGYDNLEQRCEKKISKLILGHSDAMDSTAGKLGSEQGGNESPVQKALSEVQIEDGRMMENVINKQLFPKLAAIGQMPKGVKFVLQNNDEVQETLTRQTSNALNLAKVAQTLKQAGLEIDADYFTELTKIPVKRDEK</sequence>
<dbReference type="STRING" id="714943.Mucpa_5825"/>
<dbReference type="EMBL" id="CM001403">
    <property type="protein sequence ID" value="EHQ29994.1"/>
    <property type="molecule type" value="Genomic_DNA"/>
</dbReference>
<evidence type="ECO:0000313" key="3">
    <source>
        <dbReference type="Proteomes" id="UP000002774"/>
    </source>
</evidence>
<dbReference type="EMBL" id="CM001403">
    <property type="protein sequence ID" value="EHQ29892.1"/>
    <property type="molecule type" value="Genomic_DNA"/>
</dbReference>
<gene>
    <name evidence="1" type="ORF">Mucpa_5825</name>
    <name evidence="2" type="ORF">Mucpa_5933</name>
</gene>
<dbReference type="InterPro" id="IPR009279">
    <property type="entry name" value="Portal_Mu"/>
</dbReference>
<keyword evidence="3" id="KW-1185">Reference proteome</keyword>
<dbReference type="AlphaFoldDB" id="H1Y9I9"/>
<name>H1Y9I9_9SPHI</name>
<evidence type="ECO:0000313" key="1">
    <source>
        <dbReference type="EMBL" id="EHQ29892.1"/>
    </source>
</evidence>
<dbReference type="OrthoDB" id="9797300at2"/>
<dbReference type="HOGENOM" id="CLU_632857_0_0_10"/>
<accession>H1Y9I9</accession>
<proteinExistence type="predicted"/>
<evidence type="ECO:0000313" key="2">
    <source>
        <dbReference type="EMBL" id="EHQ29994.1"/>
    </source>
</evidence>
<organism evidence="2 3">
    <name type="scientific">Mucilaginibacter paludis DSM 18603</name>
    <dbReference type="NCBI Taxonomy" id="714943"/>
    <lineage>
        <taxon>Bacteria</taxon>
        <taxon>Pseudomonadati</taxon>
        <taxon>Bacteroidota</taxon>
        <taxon>Sphingobacteriia</taxon>
        <taxon>Sphingobacteriales</taxon>
        <taxon>Sphingobacteriaceae</taxon>
        <taxon>Mucilaginibacter</taxon>
    </lineage>
</organism>
<dbReference type="Proteomes" id="UP000002774">
    <property type="component" value="Chromosome"/>
</dbReference>
<protein>
    <recommendedName>
        <fullName evidence="4">DUF935 family protein</fullName>
    </recommendedName>
</protein>
<dbReference type="Pfam" id="PF06074">
    <property type="entry name" value="Portal_Mu"/>
    <property type="match status" value="1"/>
</dbReference>
<reference evidence="2 3" key="1">
    <citation type="submission" date="2011-09" db="EMBL/GenBank/DDBJ databases">
        <title>The permanent draft genome of Mucilaginibacter paludis DSM 18603.</title>
        <authorList>
            <consortium name="US DOE Joint Genome Institute (JGI-PGF)"/>
            <person name="Lucas S."/>
            <person name="Han J."/>
            <person name="Lapidus A."/>
            <person name="Bruce D."/>
            <person name="Goodwin L."/>
            <person name="Pitluck S."/>
            <person name="Peters L."/>
            <person name="Kyrpides N."/>
            <person name="Mavromatis K."/>
            <person name="Ivanova N."/>
            <person name="Mikhailova N."/>
            <person name="Held B."/>
            <person name="Detter J.C."/>
            <person name="Tapia R."/>
            <person name="Han C."/>
            <person name="Land M."/>
            <person name="Hauser L."/>
            <person name="Markowitz V."/>
            <person name="Cheng J.-F."/>
            <person name="Hugenholtz P."/>
            <person name="Woyke T."/>
            <person name="Wu D."/>
            <person name="Tindall B."/>
            <person name="Brambilla E."/>
            <person name="Klenk H.-P."/>
            <person name="Eisen J.A."/>
        </authorList>
    </citation>
    <scope>NUCLEOTIDE SEQUENCE [LARGE SCALE GENOMIC DNA]</scope>
    <source>
        <strain evidence="2 3">DSM 18603</strain>
    </source>
</reference>
<dbReference type="RefSeq" id="WP_008511349.1">
    <property type="nucleotide sequence ID" value="NZ_CM001403.1"/>
</dbReference>